<dbReference type="Gene3D" id="3.30.1330.10">
    <property type="entry name" value="PurM-like, N-terminal domain"/>
    <property type="match status" value="1"/>
</dbReference>
<dbReference type="PANTHER" id="PTHR30303:SF0">
    <property type="entry name" value="CARBAMOYL DEHYDRATASE HYPE"/>
    <property type="match status" value="1"/>
</dbReference>
<dbReference type="InterPro" id="IPR036921">
    <property type="entry name" value="PurM-like_N_sf"/>
</dbReference>
<dbReference type="RefSeq" id="WP_076602495.1">
    <property type="nucleotide sequence ID" value="NZ_FTMD01000007.1"/>
</dbReference>
<evidence type="ECO:0000313" key="4">
    <source>
        <dbReference type="EMBL" id="SIQ88229.1"/>
    </source>
</evidence>
<feature type="domain" description="PurM-like C-terminal" evidence="3">
    <location>
        <begin position="180"/>
        <end position="331"/>
    </location>
</feature>
<protein>
    <submittedName>
        <fullName evidence="4">Hydrogenase expression/formation protein HypE</fullName>
    </submittedName>
</protein>
<organism evidence="4 5">
    <name type="scientific">Aromatoleum tolulyticum</name>
    <dbReference type="NCBI Taxonomy" id="34027"/>
    <lineage>
        <taxon>Bacteria</taxon>
        <taxon>Pseudomonadati</taxon>
        <taxon>Pseudomonadota</taxon>
        <taxon>Betaproteobacteria</taxon>
        <taxon>Rhodocyclales</taxon>
        <taxon>Rhodocyclaceae</taxon>
        <taxon>Aromatoleum</taxon>
    </lineage>
</organism>
<comment type="similarity">
    <text evidence="1">Belongs to the HypE family.</text>
</comment>
<dbReference type="Pfam" id="PF00586">
    <property type="entry name" value="AIRS"/>
    <property type="match status" value="1"/>
</dbReference>
<evidence type="ECO:0000259" key="3">
    <source>
        <dbReference type="Pfam" id="PF02769"/>
    </source>
</evidence>
<dbReference type="EMBL" id="FTMD01000007">
    <property type="protein sequence ID" value="SIQ88229.1"/>
    <property type="molecule type" value="Genomic_DNA"/>
</dbReference>
<name>A0A1N6WDJ9_9RHOO</name>
<gene>
    <name evidence="4" type="ORF">SAMN05421829_107216</name>
</gene>
<dbReference type="STRING" id="34027.SAMN05421829_107216"/>
<evidence type="ECO:0000259" key="2">
    <source>
        <dbReference type="Pfam" id="PF00586"/>
    </source>
</evidence>
<dbReference type="SUPFAM" id="SSF56042">
    <property type="entry name" value="PurM C-terminal domain-like"/>
    <property type="match status" value="1"/>
</dbReference>
<dbReference type="AlphaFoldDB" id="A0A1N6WDJ9"/>
<accession>A0A1N6WDJ9</accession>
<dbReference type="Gene3D" id="3.90.650.10">
    <property type="entry name" value="PurM-like C-terminal domain"/>
    <property type="match status" value="1"/>
</dbReference>
<dbReference type="CDD" id="cd02197">
    <property type="entry name" value="HypE"/>
    <property type="match status" value="1"/>
</dbReference>
<dbReference type="SUPFAM" id="SSF55326">
    <property type="entry name" value="PurM N-terminal domain-like"/>
    <property type="match status" value="1"/>
</dbReference>
<dbReference type="InterPro" id="IPR011854">
    <property type="entry name" value="HypE"/>
</dbReference>
<dbReference type="Proteomes" id="UP000186819">
    <property type="component" value="Unassembled WGS sequence"/>
</dbReference>
<dbReference type="PANTHER" id="PTHR30303">
    <property type="entry name" value="HYDROGENASE ISOENZYMES FORMATION PROTEIN HYPE"/>
    <property type="match status" value="1"/>
</dbReference>
<dbReference type="OrthoDB" id="9801934at2"/>
<dbReference type="NCBIfam" id="TIGR02124">
    <property type="entry name" value="hypE"/>
    <property type="match status" value="1"/>
</dbReference>
<keyword evidence="5" id="KW-1185">Reference proteome</keyword>
<dbReference type="InterPro" id="IPR036676">
    <property type="entry name" value="PurM-like_C_sf"/>
</dbReference>
<evidence type="ECO:0000313" key="5">
    <source>
        <dbReference type="Proteomes" id="UP000186819"/>
    </source>
</evidence>
<dbReference type="GO" id="GO:0051604">
    <property type="term" value="P:protein maturation"/>
    <property type="evidence" value="ECO:0007669"/>
    <property type="project" value="TreeGrafter"/>
</dbReference>
<dbReference type="InterPro" id="IPR010918">
    <property type="entry name" value="PurM-like_C_dom"/>
</dbReference>
<dbReference type="Pfam" id="PF02769">
    <property type="entry name" value="AIRS_C"/>
    <property type="match status" value="1"/>
</dbReference>
<feature type="domain" description="PurM-like N-terminal" evidence="2">
    <location>
        <begin position="53"/>
        <end position="167"/>
    </location>
</feature>
<evidence type="ECO:0000256" key="1">
    <source>
        <dbReference type="ARBA" id="ARBA00006243"/>
    </source>
</evidence>
<reference evidence="5" key="1">
    <citation type="submission" date="2017-01" db="EMBL/GenBank/DDBJ databases">
        <authorList>
            <person name="Varghese N."/>
            <person name="Submissions S."/>
        </authorList>
    </citation>
    <scope>NUCLEOTIDE SEQUENCE [LARGE SCALE GENOMIC DNA]</scope>
    <source>
        <strain evidence="5">ATCC 51758</strain>
    </source>
</reference>
<dbReference type="PIRSF" id="PIRSF005644">
    <property type="entry name" value="Hdrgns_mtr_HypE"/>
    <property type="match status" value="1"/>
</dbReference>
<sequence length="354" mass="36658">MSLASPVKKGYVRPLDLKHGRVDMGHGAGGRAMAQLISELFAGAFANEHLERGDDAAVLPAPVPGERLVVATDAHVVSPLFFPGGDIGCLSVHGTINDLAVMGARPLYLAASFILEEGFPLAELARIVASMAQASREAGVPVVTGDTKVVEQGKGDGVFITTTGVGALPSGREIGGANARPGDAILVSGTLGDHGMAIMAQRESLAFDSEIASDTAALHGLIAAMLDAVPTIRVLRDPTRGGLATTLNEIATQSGVGMELDEAVIPVQPQVAAACELLGLDPLYVANEGKLIAICPADDADRLLAAMRAHPLGERAARIGTVTADPNAFVQIRTTFGGRRMVDWLSGEQLPRIC</sequence>
<dbReference type="InterPro" id="IPR016188">
    <property type="entry name" value="PurM-like_N"/>
</dbReference>
<proteinExistence type="inferred from homology"/>